<dbReference type="EMBL" id="SDKK01000013">
    <property type="protein sequence ID" value="TYC55238.1"/>
    <property type="molecule type" value="Genomic_DNA"/>
</dbReference>
<accession>A0A6C2CMF8</accession>
<evidence type="ECO:0000256" key="2">
    <source>
        <dbReference type="ARBA" id="ARBA00022630"/>
    </source>
</evidence>
<feature type="domain" description="FAD-dependent oxidoreductase 2 FAD-binding" evidence="5">
    <location>
        <begin position="21"/>
        <end position="455"/>
    </location>
</feature>
<gene>
    <name evidence="6" type="ORF">ETQ85_14580</name>
</gene>
<evidence type="ECO:0000256" key="4">
    <source>
        <dbReference type="ARBA" id="ARBA00023002"/>
    </source>
</evidence>
<evidence type="ECO:0000313" key="6">
    <source>
        <dbReference type="EMBL" id="TYC55238.1"/>
    </source>
</evidence>
<dbReference type="InterPro" id="IPR027477">
    <property type="entry name" value="Succ_DH/fumarate_Rdtase_cat_sf"/>
</dbReference>
<comment type="caution">
    <text evidence="6">The sequence shown here is derived from an EMBL/GenBank/DDBJ whole genome shotgun (WGS) entry which is preliminary data.</text>
</comment>
<evidence type="ECO:0000259" key="5">
    <source>
        <dbReference type="Pfam" id="PF00890"/>
    </source>
</evidence>
<keyword evidence="2" id="KW-0285">Flavoprotein</keyword>
<dbReference type="PANTHER" id="PTHR43400">
    <property type="entry name" value="FUMARATE REDUCTASE"/>
    <property type="match status" value="1"/>
</dbReference>
<dbReference type="InterPro" id="IPR050315">
    <property type="entry name" value="FAD-oxidoreductase_2"/>
</dbReference>
<dbReference type="RefSeq" id="WP_148579805.1">
    <property type="nucleotide sequence ID" value="NZ_SDKK01000013.1"/>
</dbReference>
<dbReference type="GO" id="GO:0008202">
    <property type="term" value="P:steroid metabolic process"/>
    <property type="evidence" value="ECO:0007669"/>
    <property type="project" value="UniProtKB-ARBA"/>
</dbReference>
<evidence type="ECO:0000256" key="1">
    <source>
        <dbReference type="ARBA" id="ARBA00001974"/>
    </source>
</evidence>
<dbReference type="SUPFAM" id="SSF56425">
    <property type="entry name" value="Succinate dehydrogenase/fumarate reductase flavoprotein, catalytic domain"/>
    <property type="match status" value="1"/>
</dbReference>
<name>A0A6C2CMF8_9RHOO</name>
<dbReference type="NCBIfam" id="NF005510">
    <property type="entry name" value="PRK07121.1-3"/>
    <property type="match status" value="1"/>
</dbReference>
<dbReference type="Gene3D" id="3.90.700.10">
    <property type="entry name" value="Succinate dehydrogenase/fumarate reductase flavoprotein, catalytic domain"/>
    <property type="match status" value="1"/>
</dbReference>
<dbReference type="NCBIfam" id="NF005508">
    <property type="entry name" value="PRK07121.1-1"/>
    <property type="match status" value="1"/>
</dbReference>
<dbReference type="Pfam" id="PF00890">
    <property type="entry name" value="FAD_binding_2"/>
    <property type="match status" value="1"/>
</dbReference>
<proteinExistence type="predicted"/>
<dbReference type="PANTHER" id="PTHR43400:SF10">
    <property type="entry name" value="3-OXOSTEROID 1-DEHYDROGENASE"/>
    <property type="match status" value="1"/>
</dbReference>
<organism evidence="6 7">
    <name type="scientific">Zoogloea oleivorans</name>
    <dbReference type="NCBI Taxonomy" id="1552750"/>
    <lineage>
        <taxon>Bacteria</taxon>
        <taxon>Pseudomonadati</taxon>
        <taxon>Pseudomonadota</taxon>
        <taxon>Betaproteobacteria</taxon>
        <taxon>Rhodocyclales</taxon>
        <taxon>Zoogloeaceae</taxon>
        <taxon>Zoogloea</taxon>
    </lineage>
</organism>
<dbReference type="Gene3D" id="3.50.50.60">
    <property type="entry name" value="FAD/NAD(P)-binding domain"/>
    <property type="match status" value="1"/>
</dbReference>
<keyword evidence="4" id="KW-0560">Oxidoreductase</keyword>
<keyword evidence="3" id="KW-0274">FAD</keyword>
<dbReference type="InterPro" id="IPR003953">
    <property type="entry name" value="FAD-dep_OxRdtase_2_FAD-bd"/>
</dbReference>
<evidence type="ECO:0000256" key="3">
    <source>
        <dbReference type="ARBA" id="ARBA00022827"/>
    </source>
</evidence>
<dbReference type="AlphaFoldDB" id="A0A6C2CMF8"/>
<keyword evidence="7" id="KW-1185">Reference proteome</keyword>
<comment type="cofactor">
    <cofactor evidence="1">
        <name>FAD</name>
        <dbReference type="ChEBI" id="CHEBI:57692"/>
    </cofactor>
</comment>
<dbReference type="Proteomes" id="UP000389128">
    <property type="component" value="Unassembled WGS sequence"/>
</dbReference>
<dbReference type="OrthoDB" id="337830at2"/>
<protein>
    <submittedName>
        <fullName evidence="6">FAD-binding protein</fullName>
    </submittedName>
</protein>
<dbReference type="InterPro" id="IPR036188">
    <property type="entry name" value="FAD/NAD-bd_sf"/>
</dbReference>
<reference evidence="6 7" key="1">
    <citation type="submission" date="2019-01" db="EMBL/GenBank/DDBJ databases">
        <title>Zoogloea oleivorans genome sequencing and assembly.</title>
        <authorList>
            <person name="Tancsics A."/>
            <person name="Farkas M."/>
            <person name="Kriszt B."/>
            <person name="Maroti G."/>
            <person name="Horvath B."/>
        </authorList>
    </citation>
    <scope>NUCLEOTIDE SEQUENCE [LARGE SCALE GENOMIC DNA]</scope>
    <source>
        <strain evidence="6 7">Buc</strain>
    </source>
</reference>
<dbReference type="GO" id="GO:0016491">
    <property type="term" value="F:oxidoreductase activity"/>
    <property type="evidence" value="ECO:0007669"/>
    <property type="project" value="UniProtKB-KW"/>
</dbReference>
<dbReference type="SUPFAM" id="SSF51905">
    <property type="entry name" value="FAD/NAD(P)-binding domain"/>
    <property type="match status" value="1"/>
</dbReference>
<dbReference type="PRINTS" id="PR00411">
    <property type="entry name" value="PNDRDTASEI"/>
</dbReference>
<sequence length="485" mass="51668">MSQPPEIIRASSIERWSDTADVIVVGMGIAGACAALEARRAGADVLVIERAGDGGGASALSSGIFYLGGGTAVQKAADYEDTPEAMYDFLMANGISPDAAIVRAFCDNCVAHFDWLEAQGVPFERSYFPGKAVFLTTTTCLMSTGNEKVWPYREVAKPAPRGHKVAREGENAGSLAMEALLARCREAGLRASYDSQVTALIMDDNQRVVGVRYRKTGEDHHARASRGVILSTGGFNMNQEMLAEHLPHMLGNSYPLGVPYNDGSGILLGQSAGAVTQSMSGVIATASFYPPSQLIKGILVNTRGERFVAEDSYHGRTASFIIEQPGRKAYLILDSEIFAYPELTDFSHHTLVDGWETVEEMEAGLNLPEGALQRTLADYNAHAAEGRDPALHKHPDWLKPLNAGPYAAFDVSFNKSVYLYITLGGLKTTARTEVIGHDGEVIAGLYAAGACASSVSRDGKDYASGLSLGPGSYFGRVAGRLAAGA</sequence>
<evidence type="ECO:0000313" key="7">
    <source>
        <dbReference type="Proteomes" id="UP000389128"/>
    </source>
</evidence>